<dbReference type="Proteomes" id="UP000189735">
    <property type="component" value="Unassembled WGS sequence"/>
</dbReference>
<evidence type="ECO:0000259" key="5">
    <source>
        <dbReference type="Pfam" id="PF25549"/>
    </source>
</evidence>
<feature type="compositionally biased region" description="Low complexity" evidence="1">
    <location>
        <begin position="287"/>
        <end position="301"/>
    </location>
</feature>
<dbReference type="EMBL" id="FUYG01000001">
    <property type="protein sequence ID" value="SKA79888.1"/>
    <property type="molecule type" value="Genomic_DNA"/>
</dbReference>
<keyword evidence="2" id="KW-0812">Transmembrane</keyword>
<organism evidence="6 7">
    <name type="scientific">Agreia bicolorata</name>
    <dbReference type="NCBI Taxonomy" id="110935"/>
    <lineage>
        <taxon>Bacteria</taxon>
        <taxon>Bacillati</taxon>
        <taxon>Actinomycetota</taxon>
        <taxon>Actinomycetes</taxon>
        <taxon>Micrococcales</taxon>
        <taxon>Microbacteriaceae</taxon>
        <taxon>Agreia</taxon>
    </lineage>
</organism>
<reference evidence="7" key="1">
    <citation type="submission" date="2017-02" db="EMBL/GenBank/DDBJ databases">
        <authorList>
            <person name="Varghese N."/>
            <person name="Submissions S."/>
        </authorList>
    </citation>
    <scope>NUCLEOTIDE SEQUENCE [LARGE SCALE GENOMIC DNA]</scope>
    <source>
        <strain evidence="7">VKM Ac-2052</strain>
    </source>
</reference>
<gene>
    <name evidence="6" type="ORF">SAMN06295879_0136</name>
</gene>
<protein>
    <submittedName>
        <fullName evidence="6">Conserved repeat domain-containing protein</fullName>
    </submittedName>
</protein>
<evidence type="ECO:0000259" key="4">
    <source>
        <dbReference type="Pfam" id="PF20674"/>
    </source>
</evidence>
<feature type="domain" description="DUF7927" evidence="5">
    <location>
        <begin position="377"/>
        <end position="495"/>
    </location>
</feature>
<dbReference type="Pfam" id="PF25549">
    <property type="entry name" value="DUF7927"/>
    <property type="match status" value="2"/>
</dbReference>
<dbReference type="NCBIfam" id="TIGR01451">
    <property type="entry name" value="B_ant_repeat"/>
    <property type="match status" value="1"/>
</dbReference>
<evidence type="ECO:0000256" key="1">
    <source>
        <dbReference type="SAM" id="MobiDB-lite"/>
    </source>
</evidence>
<name>A0A1T4WSS2_9MICO</name>
<evidence type="ECO:0000313" key="7">
    <source>
        <dbReference type="Proteomes" id="UP000189735"/>
    </source>
</evidence>
<accession>A0A1T4WSS2</accession>
<evidence type="ECO:0000313" key="6">
    <source>
        <dbReference type="EMBL" id="SKA79888.1"/>
    </source>
</evidence>
<dbReference type="InterPro" id="IPR047589">
    <property type="entry name" value="DUF11_rpt"/>
</dbReference>
<feature type="domain" description="DUF7927" evidence="5">
    <location>
        <begin position="510"/>
        <end position="609"/>
    </location>
</feature>
<evidence type="ECO:0000256" key="2">
    <source>
        <dbReference type="SAM" id="Phobius"/>
    </source>
</evidence>
<feature type="signal peptide" evidence="3">
    <location>
        <begin position="1"/>
        <end position="31"/>
    </location>
</feature>
<feature type="chain" id="PRO_5012910913" evidence="3">
    <location>
        <begin position="32"/>
        <end position="679"/>
    </location>
</feature>
<keyword evidence="3" id="KW-0732">Signal</keyword>
<feature type="compositionally biased region" description="Polar residues" evidence="1">
    <location>
        <begin position="273"/>
        <end position="286"/>
    </location>
</feature>
<dbReference type="InterPro" id="IPR048834">
    <property type="entry name" value="SpaA_pre-album"/>
</dbReference>
<dbReference type="Gene3D" id="2.60.40.10">
    <property type="entry name" value="Immunoglobulins"/>
    <property type="match status" value="1"/>
</dbReference>
<proteinExistence type="predicted"/>
<feature type="transmembrane region" description="Helical" evidence="2">
    <location>
        <begin position="647"/>
        <end position="670"/>
    </location>
</feature>
<sequence length="679" mass="69315">MRPAAMLLTGLLAVAAAVGPSGLLTPQSASAAPQGCGYANTSANNGENAGTICWFDFSSYDDTAARSTDGQPMTVTLDGGYTATFTVRNLDVSGLANPGAQARATPLEDRFAFGTDAYRGVPGLPAVYSNPANPTLQGLTISLDNIQVTDKNGTPLTGYSFVAADVEDNVSGESFTWNSDTPLDRLETLAPNAQSGCKDPQGLGTTQVTCDGTGTQTTVASGKSTSQFVKANAPTTFSTTWRTARRSGIAFGVQTAKLTLDKNVVARVAPSDSFDTSITSPENSVLASASTGTASTSTTGSTVILPSPDGGPFTLAEAASSGSTSLAEYSQSWACVNRKTGSSTALPAANSGTSATVIPAVADDIVCTISNTPIPHYTVVKEVDEKQSAVPGQKVTYTVTVSNKTGLPYTAENPASFTDDMSDVLDDATYNNDASNGATFSGSTLSWSGALAAYETKTITYSVTVNNPDTGNLQLRNTVTTPPPPPGGVPPCEPGPCGTVTGVVHFVTHKSVDRTEVMPGQVVTYTVAVTNDGPDAITADKPASFTDDLSNVADDATYNGDASNGATVSGNTLSWSGPLAVGETKTVTYSFTVNSPMTGDKQLRNVIIPGIGGLCDTPGGCGTTTIAVPPNFPKVSTGGSAVDSAQLLPLVGGAGGAAMVLLALVTMVLLRRRQQGERA</sequence>
<dbReference type="Pfam" id="PF20674">
    <property type="entry name" value="SpaA_3"/>
    <property type="match status" value="1"/>
</dbReference>
<keyword evidence="2" id="KW-1133">Transmembrane helix</keyword>
<feature type="domain" description="SpaA-like prealbumin fold" evidence="4">
    <location>
        <begin position="257"/>
        <end position="373"/>
    </location>
</feature>
<keyword evidence="2" id="KW-0472">Membrane</keyword>
<feature type="region of interest" description="Disordered" evidence="1">
    <location>
        <begin position="273"/>
        <end position="301"/>
    </location>
</feature>
<dbReference type="AlphaFoldDB" id="A0A1T4WSS2"/>
<dbReference type="GO" id="GO:0005975">
    <property type="term" value="P:carbohydrate metabolic process"/>
    <property type="evidence" value="ECO:0007669"/>
    <property type="project" value="UniProtKB-ARBA"/>
</dbReference>
<evidence type="ECO:0000256" key="3">
    <source>
        <dbReference type="SAM" id="SignalP"/>
    </source>
</evidence>
<dbReference type="InterPro" id="IPR013783">
    <property type="entry name" value="Ig-like_fold"/>
</dbReference>
<dbReference type="InterPro" id="IPR057687">
    <property type="entry name" value="DUF7927"/>
</dbReference>